<evidence type="ECO:0000313" key="2">
    <source>
        <dbReference type="Proteomes" id="UP000176988"/>
    </source>
</evidence>
<dbReference type="STRING" id="1802424.A2480_04170"/>
<comment type="caution">
    <text evidence="1">The sequence shown here is derived from an EMBL/GenBank/DDBJ whole genome shotgun (WGS) entry which is preliminary data.</text>
</comment>
<name>A0A1F7WE03_9BACT</name>
<organism evidence="1 2">
    <name type="scientific">Candidatus Uhrbacteria bacterium RIFOXYC2_FULL_47_19</name>
    <dbReference type="NCBI Taxonomy" id="1802424"/>
    <lineage>
        <taxon>Bacteria</taxon>
        <taxon>Candidatus Uhriibacteriota</taxon>
    </lineage>
</organism>
<protein>
    <submittedName>
        <fullName evidence="1">Uncharacterized protein</fullName>
    </submittedName>
</protein>
<gene>
    <name evidence="1" type="ORF">A2480_04170</name>
</gene>
<dbReference type="EMBL" id="MGFG01000032">
    <property type="protein sequence ID" value="OGM00448.1"/>
    <property type="molecule type" value="Genomic_DNA"/>
</dbReference>
<dbReference type="Pfam" id="PF19927">
    <property type="entry name" value="DUF6390"/>
    <property type="match status" value="1"/>
</dbReference>
<dbReference type="InterPro" id="IPR045660">
    <property type="entry name" value="DUF6390"/>
</dbReference>
<proteinExistence type="predicted"/>
<evidence type="ECO:0000313" key="1">
    <source>
        <dbReference type="EMBL" id="OGM00448.1"/>
    </source>
</evidence>
<accession>A0A1F7WE03</accession>
<reference evidence="1 2" key="1">
    <citation type="journal article" date="2016" name="Nat. Commun.">
        <title>Thousands of microbial genomes shed light on interconnected biogeochemical processes in an aquifer system.</title>
        <authorList>
            <person name="Anantharaman K."/>
            <person name="Brown C.T."/>
            <person name="Hug L.A."/>
            <person name="Sharon I."/>
            <person name="Castelle C.J."/>
            <person name="Probst A.J."/>
            <person name="Thomas B.C."/>
            <person name="Singh A."/>
            <person name="Wilkins M.J."/>
            <person name="Karaoz U."/>
            <person name="Brodie E.L."/>
            <person name="Williams K.H."/>
            <person name="Hubbard S.S."/>
            <person name="Banfield J.F."/>
        </authorList>
    </citation>
    <scope>NUCLEOTIDE SEQUENCE [LARGE SCALE GENOMIC DNA]</scope>
</reference>
<sequence>MDGILRCSRYAFGPNRLHYCGPDANRELLAYIEEGETDFGLRAMLSAFETLAPYLKLIARANGIIDMFDDRVVEAYWLGNELLDGVGKQRFYRHLEDGLKLRQRLGIGFSDVSDRIGLGAVPHHSFHVLSVWRRTGQADVVHTLDSLDSCRITPGRVLSVHGPKVIVEVEPLVTDGHSIWIGSAEKRTVLRPFESREDLDDLAAGQIVALHWGVPCEVITVEQADRLRKYTARHLALAVLPQ</sequence>
<dbReference type="Proteomes" id="UP000176988">
    <property type="component" value="Unassembled WGS sequence"/>
</dbReference>
<dbReference type="AlphaFoldDB" id="A0A1F7WE03"/>